<feature type="domain" description="Clostridial binary toxin B/anthrax toxin PA" evidence="4">
    <location>
        <begin position="450"/>
        <end position="551"/>
    </location>
</feature>
<dbReference type="GO" id="GO:0030246">
    <property type="term" value="F:carbohydrate binding"/>
    <property type="evidence" value="ECO:0007669"/>
    <property type="project" value="InterPro"/>
</dbReference>
<name>A0A1B2DME3_9BACL</name>
<evidence type="ECO:0000313" key="5">
    <source>
        <dbReference type="EMBL" id="ANY68883.1"/>
    </source>
</evidence>
<evidence type="ECO:0000256" key="1">
    <source>
        <dbReference type="SAM" id="MobiDB-lite"/>
    </source>
</evidence>
<feature type="domain" description="Protective antigen Ca-binding" evidence="2">
    <location>
        <begin position="174"/>
        <end position="248"/>
    </location>
</feature>
<dbReference type="Pfam" id="PF17476">
    <property type="entry name" value="Binary_toxB_3"/>
    <property type="match status" value="1"/>
</dbReference>
<dbReference type="GO" id="GO:0005576">
    <property type="term" value="C:extracellular region"/>
    <property type="evidence" value="ECO:0007669"/>
    <property type="project" value="InterPro"/>
</dbReference>
<dbReference type="Gene3D" id="3.90.182.10">
    <property type="entry name" value="Toxin - Anthrax Protective Antigen,domain 1"/>
    <property type="match status" value="1"/>
</dbReference>
<reference evidence="5" key="1">
    <citation type="submission" date="2016-08" db="EMBL/GenBank/DDBJ databases">
        <title>Complete Genome Seqeunce of Paenibacillus sp. BIHB 4019 from tea rhizoplane.</title>
        <authorList>
            <person name="Thakur R."/>
            <person name="Swarnkar M.K."/>
            <person name="Gulati A."/>
        </authorList>
    </citation>
    <scope>NUCLEOTIDE SEQUENCE [LARGE SCALE GENOMIC DNA]</scope>
    <source>
        <strain evidence="5">BIHB4019</strain>
    </source>
</reference>
<protein>
    <recommendedName>
        <fullName evidence="6">PA14 domain-containing protein</fullName>
    </recommendedName>
</protein>
<dbReference type="InterPro" id="IPR015339">
    <property type="entry name" value="Immunomodulatory_FIP-Fve_fun"/>
</dbReference>
<proteinExistence type="predicted"/>
<dbReference type="InterPro" id="IPR008979">
    <property type="entry name" value="Galactose-bd-like_sf"/>
</dbReference>
<dbReference type="PRINTS" id="PR01391">
    <property type="entry name" value="BINARYTOXINB"/>
</dbReference>
<sequence length="798" mass="88202">MKAEKNAAETGSTGFSSFGLVGFYFRSTAFNELLLITQNKDSNLSLENTQLSSLCNIDNEQVQSARWLGFIKPPKTDEYIFYTPSNQDIMIQLDQATVELGSSVTLEQDKIYSLRMESRFAENTTTTVACELYWSYSGQNELISESCLLAPDYNNTVFFPQTSLFGDVADETTDSDQDGIPDDWEINGYAFIQPNIVKWDDAYQGTYPKYVSNPYQSHTVGDPYTDFEKASEQIDKAISKEAWNPLVAAYPVIGVGMEKLILSSNENFTTTENHTTGNSKTEANTEGSSFEIGKNKDGFFGGITPNYSHTTSTTNTSEDSSGTTTMINKGDSAYLNANVRYYNTGSAPMYQVTPTTNFVLDTDTIKTITAPPSNIGNSLTPNSTYPASGQNAIALTTVDGSEPITIDYDQLTKLQSGDSLILETTQTTGLFGTYENGTFVTPDTNVWDPYIVQIKASSGSFILDTGSEVFERSVAAKDYSNPNDYTPAITIGEAISIAFGATTQDNLIYYKDVPIYESAVELIYDADTATDIQEQLEASESNNIYDMKLKPGMNILIKCPEIYDNANGSYDNNVFDWSYTYSGQAGIEGKGYSTGGTSYGDWENLVIEQNTRYILSIYVKGFDAFEHQVKLGVGSGDISTFTHIQTYTVNNEWQRLELEFNPAVDNSKFTGVAIQSIDRSTIYFDDIAITKLNPEIIITEDTIKAAHTVKSWNIDESVNYVDGVYLHVEPDYVCEYKLVAADEDRGTHPRYAPDASGTLYVNYTEYNAGHGFSENTHSLVYAVYPGLSPVLVAEWVPS</sequence>
<gene>
    <name evidence="5" type="ORF">BBD42_22180</name>
</gene>
<evidence type="ECO:0000259" key="4">
    <source>
        <dbReference type="Pfam" id="PF17476"/>
    </source>
</evidence>
<feature type="compositionally biased region" description="Low complexity" evidence="1">
    <location>
        <begin position="271"/>
        <end position="281"/>
    </location>
</feature>
<dbReference type="RefSeq" id="WP_172455586.1">
    <property type="nucleotide sequence ID" value="NZ_CP016808.1"/>
</dbReference>
<organism evidence="5">
    <name type="scientific">Paenibacillus sp. BIHB 4019</name>
    <dbReference type="NCBI Taxonomy" id="1870819"/>
    <lineage>
        <taxon>Bacteria</taxon>
        <taxon>Bacillati</taxon>
        <taxon>Bacillota</taxon>
        <taxon>Bacilli</taxon>
        <taxon>Bacillales</taxon>
        <taxon>Paenibacillaceae</taxon>
        <taxon>Paenibacillus</taxon>
    </lineage>
</organism>
<dbReference type="Gene3D" id="2.60.40.1790">
    <property type="entry name" value="Fungal immunomodulatory protein Fve"/>
    <property type="match status" value="1"/>
</dbReference>
<evidence type="ECO:0000259" key="2">
    <source>
        <dbReference type="Pfam" id="PF03495"/>
    </source>
</evidence>
<dbReference type="AlphaFoldDB" id="A0A1B2DME3"/>
<dbReference type="SUPFAM" id="SSF56988">
    <property type="entry name" value="Anthrax protective antigen"/>
    <property type="match status" value="1"/>
</dbReference>
<evidence type="ECO:0008006" key="6">
    <source>
        <dbReference type="Google" id="ProtNLM"/>
    </source>
</evidence>
<evidence type="ECO:0000259" key="3">
    <source>
        <dbReference type="Pfam" id="PF17475"/>
    </source>
</evidence>
<dbReference type="InterPro" id="IPR053742">
    <property type="entry name" value="Fungal_ImmunoLectin_sf"/>
</dbReference>
<dbReference type="Gene3D" id="2.60.120.260">
    <property type="entry name" value="Galactose-binding domain-like"/>
    <property type="match status" value="1"/>
</dbReference>
<dbReference type="SUPFAM" id="SSF49785">
    <property type="entry name" value="Galactose-binding domain-like"/>
    <property type="match status" value="1"/>
</dbReference>
<dbReference type="Pfam" id="PF09259">
    <property type="entry name" value="Fve"/>
    <property type="match status" value="1"/>
</dbReference>
<dbReference type="Pfam" id="PF03495">
    <property type="entry name" value="Binary_toxB"/>
    <property type="match status" value="1"/>
</dbReference>
<dbReference type="EMBL" id="CP016808">
    <property type="protein sequence ID" value="ANY68883.1"/>
    <property type="molecule type" value="Genomic_DNA"/>
</dbReference>
<dbReference type="InterPro" id="IPR035088">
    <property type="entry name" value="PA_Ca-bd"/>
</dbReference>
<dbReference type="Pfam" id="PF17475">
    <property type="entry name" value="Binary_toxB_2"/>
    <property type="match status" value="1"/>
</dbReference>
<dbReference type="InterPro" id="IPR027439">
    <property type="entry name" value="PA_heptamer_dom"/>
</dbReference>
<dbReference type="InterPro" id="IPR035331">
    <property type="entry name" value="Binary_toxB_3"/>
</dbReference>
<dbReference type="Gene3D" id="3.10.20.110">
    <property type="match status" value="1"/>
</dbReference>
<feature type="domain" description="Protective antigen heptamerisation" evidence="3">
    <location>
        <begin position="252"/>
        <end position="437"/>
    </location>
</feature>
<dbReference type="InterPro" id="IPR003896">
    <property type="entry name" value="Bacterial_exotoxin_B"/>
</dbReference>
<dbReference type="GO" id="GO:0051260">
    <property type="term" value="P:protein homooligomerization"/>
    <property type="evidence" value="ECO:0007669"/>
    <property type="project" value="InterPro"/>
</dbReference>
<dbReference type="InterPro" id="IPR037149">
    <property type="entry name" value="PA_heptamer_dom_sf"/>
</dbReference>
<feature type="region of interest" description="Disordered" evidence="1">
    <location>
        <begin position="271"/>
        <end position="295"/>
    </location>
</feature>
<dbReference type="GO" id="GO:0002682">
    <property type="term" value="P:regulation of immune system process"/>
    <property type="evidence" value="ECO:0007669"/>
    <property type="project" value="InterPro"/>
</dbReference>
<dbReference type="SUPFAM" id="SSF101542">
    <property type="entry name" value="Fungal immunomodulatory protein, FIP"/>
    <property type="match status" value="1"/>
</dbReference>
<accession>A0A1B2DME3</accession>
<dbReference type="InterPro" id="IPR036344">
    <property type="entry name" value="FIP_sf"/>
</dbReference>
<dbReference type="Gene3D" id="2.60.120.240">
    <property type="entry name" value="Protective antigen, heptamerisation domain"/>
    <property type="match status" value="1"/>
</dbReference>